<proteinExistence type="predicted"/>
<organism evidence="2 3">
    <name type="scientific">Glomus cerebriforme</name>
    <dbReference type="NCBI Taxonomy" id="658196"/>
    <lineage>
        <taxon>Eukaryota</taxon>
        <taxon>Fungi</taxon>
        <taxon>Fungi incertae sedis</taxon>
        <taxon>Mucoromycota</taxon>
        <taxon>Glomeromycotina</taxon>
        <taxon>Glomeromycetes</taxon>
        <taxon>Glomerales</taxon>
        <taxon>Glomeraceae</taxon>
        <taxon>Glomus</taxon>
    </lineage>
</organism>
<comment type="caution">
    <text evidence="2">The sequence shown here is derived from an EMBL/GenBank/DDBJ whole genome shotgun (WGS) entry which is preliminary data.</text>
</comment>
<protein>
    <submittedName>
        <fullName evidence="2">Uncharacterized protein</fullName>
    </submittedName>
</protein>
<dbReference type="EMBL" id="QKYT01000038">
    <property type="protein sequence ID" value="RIA96803.1"/>
    <property type="molecule type" value="Genomic_DNA"/>
</dbReference>
<reference evidence="2 3" key="1">
    <citation type="submission" date="2018-06" db="EMBL/GenBank/DDBJ databases">
        <title>Comparative genomics reveals the genomic features of Rhizophagus irregularis, R. cerebriforme, R. diaphanum and Gigaspora rosea, and their symbiotic lifestyle signature.</title>
        <authorList>
            <person name="Morin E."/>
            <person name="San Clemente H."/>
            <person name="Chen E.C.H."/>
            <person name="De La Providencia I."/>
            <person name="Hainaut M."/>
            <person name="Kuo A."/>
            <person name="Kohler A."/>
            <person name="Murat C."/>
            <person name="Tang N."/>
            <person name="Roy S."/>
            <person name="Loubradou J."/>
            <person name="Henrissat B."/>
            <person name="Grigoriev I.V."/>
            <person name="Corradi N."/>
            <person name="Roux C."/>
            <person name="Martin F.M."/>
        </authorList>
    </citation>
    <scope>NUCLEOTIDE SEQUENCE [LARGE SCALE GENOMIC DNA]</scope>
    <source>
        <strain evidence="2 3">DAOM 227022</strain>
    </source>
</reference>
<evidence type="ECO:0000313" key="2">
    <source>
        <dbReference type="EMBL" id="RIA96803.1"/>
    </source>
</evidence>
<name>A0A397TEY1_9GLOM</name>
<sequence length="122" mass="14844">MSLIDSTKFEKKKESEYIEDNKFTDSFEYSFNIIDNYNNYEFKSFEYNKLKNHFLDENKSDNNLYNSEEDTLDQTKDQNDKEDFNIEIENVKITDFLSYIIKIIINRIIQRYNNIVDLRTLC</sequence>
<dbReference type="AlphaFoldDB" id="A0A397TEY1"/>
<gene>
    <name evidence="2" type="ORF">C1645_814839</name>
</gene>
<keyword evidence="3" id="KW-1185">Reference proteome</keyword>
<accession>A0A397TEY1</accession>
<dbReference type="Proteomes" id="UP000265703">
    <property type="component" value="Unassembled WGS sequence"/>
</dbReference>
<evidence type="ECO:0000313" key="3">
    <source>
        <dbReference type="Proteomes" id="UP000265703"/>
    </source>
</evidence>
<feature type="region of interest" description="Disordered" evidence="1">
    <location>
        <begin position="59"/>
        <end position="78"/>
    </location>
</feature>
<evidence type="ECO:0000256" key="1">
    <source>
        <dbReference type="SAM" id="MobiDB-lite"/>
    </source>
</evidence>